<dbReference type="Gene3D" id="2.100.10.50">
    <property type="match status" value="1"/>
</dbReference>
<dbReference type="FunFam" id="1.25.40.10:FF:000042">
    <property type="entry name" value="C-myc promoter-binding protein isoform X1"/>
    <property type="match status" value="1"/>
</dbReference>
<keyword evidence="1" id="KW-0344">Guanine-nucleotide releasing factor</keyword>
<name>A0A8D2J3M2_VARKO</name>
<dbReference type="PROSITE" id="PS51375">
    <property type="entry name" value="PPR"/>
    <property type="match status" value="1"/>
</dbReference>
<dbReference type="NCBIfam" id="TIGR00756">
    <property type="entry name" value="PPR"/>
    <property type="match status" value="1"/>
</dbReference>
<feature type="region of interest" description="Disordered" evidence="3">
    <location>
        <begin position="1103"/>
        <end position="1157"/>
    </location>
</feature>
<dbReference type="Gene3D" id="3.40.50.11500">
    <property type="match status" value="1"/>
</dbReference>
<evidence type="ECO:0000313" key="6">
    <source>
        <dbReference type="Ensembl" id="ENSVKKP00000006926.1"/>
    </source>
</evidence>
<evidence type="ECO:0000256" key="2">
    <source>
        <dbReference type="PROSITE-ProRule" id="PRU00708"/>
    </source>
</evidence>
<accession>A0A8D2J3M2</accession>
<dbReference type="InterPro" id="IPR001194">
    <property type="entry name" value="cDENN_dom"/>
</dbReference>
<reference evidence="6" key="2">
    <citation type="submission" date="2025-09" db="UniProtKB">
        <authorList>
            <consortium name="Ensembl"/>
        </authorList>
    </citation>
    <scope>IDENTIFICATION</scope>
</reference>
<protein>
    <submittedName>
        <fullName evidence="6">DENN domain containing 4B</fullName>
    </submittedName>
</protein>
<dbReference type="InterPro" id="IPR002885">
    <property type="entry name" value="PPR_rpt"/>
</dbReference>
<dbReference type="Pfam" id="PF03455">
    <property type="entry name" value="dDENN"/>
    <property type="match status" value="1"/>
</dbReference>
<dbReference type="InterPro" id="IPR005113">
    <property type="entry name" value="uDENN_dom"/>
</dbReference>
<dbReference type="PROSITE" id="PS51498">
    <property type="entry name" value="MABP"/>
    <property type="match status" value="1"/>
</dbReference>
<feature type="compositionally biased region" description="Low complexity" evidence="3">
    <location>
        <begin position="1032"/>
        <end position="1044"/>
    </location>
</feature>
<dbReference type="SMART" id="SM00799">
    <property type="entry name" value="DENN"/>
    <property type="match status" value="1"/>
</dbReference>
<evidence type="ECO:0000256" key="1">
    <source>
        <dbReference type="ARBA" id="ARBA00022658"/>
    </source>
</evidence>
<evidence type="ECO:0000259" key="5">
    <source>
        <dbReference type="PROSITE" id="PS51498"/>
    </source>
</evidence>
<feature type="region of interest" description="Disordered" evidence="3">
    <location>
        <begin position="1056"/>
        <end position="1090"/>
    </location>
</feature>
<dbReference type="InterPro" id="IPR051696">
    <property type="entry name" value="DENN_Domain_GEFs"/>
</dbReference>
<dbReference type="InterPro" id="IPR043153">
    <property type="entry name" value="DENN_C"/>
</dbReference>
<dbReference type="InterPro" id="IPR011990">
    <property type="entry name" value="TPR-like_helical_dom_sf"/>
</dbReference>
<dbReference type="PANTHER" id="PTHR12296:SF18">
    <property type="entry name" value="DENN DOMAIN-CONTAINING PROTEIN 4B"/>
    <property type="match status" value="1"/>
</dbReference>
<feature type="domain" description="UDENN" evidence="4">
    <location>
        <begin position="187"/>
        <end position="636"/>
    </location>
</feature>
<dbReference type="GO" id="GO:0005085">
    <property type="term" value="F:guanyl-nucleotide exchange factor activity"/>
    <property type="evidence" value="ECO:0007669"/>
    <property type="project" value="UniProtKB-KW"/>
</dbReference>
<dbReference type="GO" id="GO:0031410">
    <property type="term" value="C:cytoplasmic vesicle"/>
    <property type="evidence" value="ECO:0007669"/>
    <property type="project" value="TreeGrafter"/>
</dbReference>
<dbReference type="InterPro" id="IPR005112">
    <property type="entry name" value="dDENN_dom"/>
</dbReference>
<dbReference type="InterPro" id="IPR037516">
    <property type="entry name" value="Tripartite_DENN"/>
</dbReference>
<reference evidence="6" key="1">
    <citation type="submission" date="2025-08" db="UniProtKB">
        <authorList>
            <consortium name="Ensembl"/>
        </authorList>
    </citation>
    <scope>IDENTIFICATION</scope>
</reference>
<dbReference type="Gene3D" id="1.25.40.10">
    <property type="entry name" value="Tetratricopeptide repeat domain"/>
    <property type="match status" value="1"/>
</dbReference>
<feature type="compositionally biased region" description="Basic and acidic residues" evidence="3">
    <location>
        <begin position="1112"/>
        <end position="1144"/>
    </location>
</feature>
<dbReference type="Proteomes" id="UP000694545">
    <property type="component" value="Unplaced"/>
</dbReference>
<feature type="domain" description="MABP" evidence="5">
    <location>
        <begin position="38"/>
        <end position="195"/>
    </location>
</feature>
<dbReference type="Pfam" id="PF02141">
    <property type="entry name" value="DENN"/>
    <property type="match status" value="1"/>
</dbReference>
<dbReference type="Ensembl" id="ENSVKKT00000007107.1">
    <property type="protein sequence ID" value="ENSVKKP00000006926.1"/>
    <property type="gene ID" value="ENSVKKG00000004982.1"/>
</dbReference>
<dbReference type="SMART" id="SM00800">
    <property type="entry name" value="uDENN"/>
    <property type="match status" value="1"/>
</dbReference>
<keyword evidence="7" id="KW-1185">Reference proteome</keyword>
<dbReference type="SMART" id="SM00801">
    <property type="entry name" value="dDENN"/>
    <property type="match status" value="1"/>
</dbReference>
<dbReference type="AlphaFoldDB" id="A0A8D2J3M2"/>
<organism evidence="6 7">
    <name type="scientific">Varanus komodoensis</name>
    <name type="common">Komodo dragon</name>
    <dbReference type="NCBI Taxonomy" id="61221"/>
    <lineage>
        <taxon>Eukaryota</taxon>
        <taxon>Metazoa</taxon>
        <taxon>Chordata</taxon>
        <taxon>Craniata</taxon>
        <taxon>Vertebrata</taxon>
        <taxon>Euteleostomi</taxon>
        <taxon>Lepidosauria</taxon>
        <taxon>Squamata</taxon>
        <taxon>Bifurcata</taxon>
        <taxon>Unidentata</taxon>
        <taxon>Episquamata</taxon>
        <taxon>Toxicofera</taxon>
        <taxon>Anguimorpha</taxon>
        <taxon>Paleoanguimorpha</taxon>
        <taxon>Varanoidea</taxon>
        <taxon>Varanidae</taxon>
        <taxon>Varanus</taxon>
    </lineage>
</organism>
<feature type="repeat" description="PPR" evidence="2">
    <location>
        <begin position="762"/>
        <end position="796"/>
    </location>
</feature>
<dbReference type="PROSITE" id="PS50211">
    <property type="entry name" value="DENN"/>
    <property type="match status" value="1"/>
</dbReference>
<proteinExistence type="predicted"/>
<sequence length="1192" mass="132413">MTEEWAPQLVDYFVVAGLADTSRPLEDESQAPRPARPSEPIVDVAVIVRSLGEEVPHGFTCIDRTTSGNPVELNAGLLNNPQMFICYKRGREKPPIVEVHYDGKDRPKPGFKVLDTTPYSHSANLASGGPGHQRTFLTYRRASEGQACSTLGITDICLIMPSKGESTPHTFSRVDRNLNAGMWGPALFICYKIALAKGNTLVYEAGLLSRYPEEDNEAFPLPESVPVFCLPMGATIESWPADTKYQLPVFSTFVLTGASGDKVYGAAIQFYEPFPRERLSERQCVWLNLLTVVDRRPITSKSVQTRKSICVLSHWPFFDVFRKFLTFLYRYSISGPHVLPLEAHIAHFMHNVPFPSPQRPRILVQMSSYDNLLLCQPVSSPLPLSGASFLTLLQTLGPENAVALLVAVLTEQKLLIHSLRQDVLTSVGEALVSMIFPLHWQCPYIPLCPLTLADVLYAPVPFIVGIHSSYFDLHDPPHDVLCVDLDTNTIFQREERKLLPPRSLPRKPCKVLLASLNSQYNQLDEMYNRPVEEATLEFLLTDYDVIYGRRKQLELDIQGAFLRFMTCLLKGYRAYLLPITQAPSEKTRDSSSLFSLQGFLKSRDRPYHKFYIQLLRTQLFTQFIEECSFVSDRHTSLEFFDSCVEKVLLCVQVDLEKPEEFPLIELDDTHGSEHTPHVCSSIALTHPCPSCPRQEMKVAQQVAQKYSSVPDMWAKCLLGHCYGLWFITLPTYVRAAASKVRALQTAYEVLKQMETRKVVLPDEVCYRILMQLCGQHGEPVLSVRVLLEMKRAGIVPNAITHGYYNKAILECKWPSSNQGGRLRWAKLRNVVLGAAQFRQPLRQRQREAELQSLSTKSGMWEGRCPDGGWSEQSRQRAPGYRHLFLPRGLVQWPLTGNPGREKSSGHVQVSASPALGLLRSPGQNQATSRAGACASPNAILKLERPAVSLGGGDPCRAAARLWQRHSGRETLGRRVSVRDCEGALDFTQSFTIQGRSLSHVAATKALAGSNPGSSDTLPALPHWLKGVQDGPGSSEDGSLSDVSSFLTDESDRLTLNSMDAQSGSGQPEGAGPGPGQVLENRGLGGGTPRKSLTAKLQQLLSPIKRPSLRHGAAAEHSRAVSEQRELPTRRSPLESHLLLPRERPGSTASEVGRQAGRQAGSEPEAVWCLWQRRGLSSSFCGLYFSCMLLPSC</sequence>
<evidence type="ECO:0000259" key="4">
    <source>
        <dbReference type="PROSITE" id="PS50211"/>
    </source>
</evidence>
<evidence type="ECO:0000256" key="3">
    <source>
        <dbReference type="SAM" id="MobiDB-lite"/>
    </source>
</evidence>
<dbReference type="PANTHER" id="PTHR12296">
    <property type="entry name" value="DENN DOMAIN-CONTAINING PROTEIN 4"/>
    <property type="match status" value="1"/>
</dbReference>
<dbReference type="GO" id="GO:0032483">
    <property type="term" value="P:regulation of Rab protein signal transduction"/>
    <property type="evidence" value="ECO:0007669"/>
    <property type="project" value="TreeGrafter"/>
</dbReference>
<dbReference type="InterPro" id="IPR023341">
    <property type="entry name" value="MABP"/>
</dbReference>
<feature type="region of interest" description="Disordered" evidence="3">
    <location>
        <begin position="1025"/>
        <end position="1044"/>
    </location>
</feature>
<evidence type="ECO:0000313" key="7">
    <source>
        <dbReference type="Proteomes" id="UP000694545"/>
    </source>
</evidence>
<dbReference type="Pfam" id="PF03456">
    <property type="entry name" value="uDENN"/>
    <property type="match status" value="1"/>
</dbReference>